<reference evidence="1 2" key="1">
    <citation type="submission" date="2024-11" db="EMBL/GenBank/DDBJ databases">
        <title>Adaptive evolution of stress response genes in parasites aligns with host niche diversity.</title>
        <authorList>
            <person name="Hahn C."/>
            <person name="Resl P."/>
        </authorList>
    </citation>
    <scope>NUCLEOTIDE SEQUENCE [LARGE SCALE GENOMIC DNA]</scope>
    <source>
        <strain evidence="1">EGGRZ-B1_66</strain>
        <tissue evidence="1">Body</tissue>
    </source>
</reference>
<accession>A0ABD2QD32</accession>
<dbReference type="Proteomes" id="UP001626550">
    <property type="component" value="Unassembled WGS sequence"/>
</dbReference>
<dbReference type="AlphaFoldDB" id="A0ABD2QD32"/>
<sequence length="132" mass="14250">MAEIEEAEAVIETVKEVVEEVAAVVKPDEKPAPQKSQLAESIAKQQPVEKSILNGGTPAQNLADMTMDTVKDYLNGDGHVTVHTEESSTIKKTVVKDGDIVTTVHEQELKDGKVIKDDVVNVNLSSAQEQEA</sequence>
<evidence type="ECO:0000313" key="2">
    <source>
        <dbReference type="Proteomes" id="UP001626550"/>
    </source>
</evidence>
<protein>
    <submittedName>
        <fullName evidence="1">Uncharacterized protein</fullName>
    </submittedName>
</protein>
<dbReference type="EMBL" id="JBJKFK010000502">
    <property type="protein sequence ID" value="KAL3316661.1"/>
    <property type="molecule type" value="Genomic_DNA"/>
</dbReference>
<proteinExistence type="predicted"/>
<evidence type="ECO:0000313" key="1">
    <source>
        <dbReference type="EMBL" id="KAL3316661.1"/>
    </source>
</evidence>
<keyword evidence="2" id="KW-1185">Reference proteome</keyword>
<organism evidence="1 2">
    <name type="scientific">Cichlidogyrus casuarinus</name>
    <dbReference type="NCBI Taxonomy" id="1844966"/>
    <lineage>
        <taxon>Eukaryota</taxon>
        <taxon>Metazoa</taxon>
        <taxon>Spiralia</taxon>
        <taxon>Lophotrochozoa</taxon>
        <taxon>Platyhelminthes</taxon>
        <taxon>Monogenea</taxon>
        <taxon>Monopisthocotylea</taxon>
        <taxon>Dactylogyridea</taxon>
        <taxon>Ancyrocephalidae</taxon>
        <taxon>Cichlidogyrus</taxon>
    </lineage>
</organism>
<comment type="caution">
    <text evidence="1">The sequence shown here is derived from an EMBL/GenBank/DDBJ whole genome shotgun (WGS) entry which is preliminary data.</text>
</comment>
<gene>
    <name evidence="1" type="ORF">Ciccas_004678</name>
</gene>
<name>A0ABD2QD32_9PLAT</name>